<dbReference type="KEGG" id="ans:ArsFIN_50160"/>
<geneLocation type="plasmid" evidence="7">
    <name>parsfin7</name>
</geneLocation>
<dbReference type="GeneID" id="39751157"/>
<gene>
    <name evidence="3" type="primary">pilL</name>
    <name evidence="3" type="ORF">ARN_21440</name>
    <name evidence="4" type="ORF">ArsFIN_50160</name>
    <name evidence="5" type="ORF">ArsFIN_51030</name>
    <name evidence="6" type="ORF">QE258_24835</name>
</gene>
<evidence type="ECO:0000313" key="6">
    <source>
        <dbReference type="EMBL" id="WGM08628.1"/>
    </source>
</evidence>
<name>D2U0V6_9GAMM</name>
<evidence type="ECO:0000256" key="1">
    <source>
        <dbReference type="SAM" id="MobiDB-lite"/>
    </source>
</evidence>
<keyword evidence="8" id="KW-1185">Reference proteome</keyword>
<sequence length="148" mass="16142">MIQPPKVISVNNNSSSAKENKPLAHSQGVIAPPKTTTLLTDKPLTTMKVTPPPKPVQTWQIEKGGTLKDGVMAWAIKESCVAPGVKNWSVLWQTPVNYQIDAPLRFSGDFKSALRSVLELYQSAKKPLYAETNSAQCLMRITDKPPGG</sequence>
<feature type="domain" description="Toxin co-regulated pilus biosynthesis protein Q C-terminal" evidence="2">
    <location>
        <begin position="57"/>
        <end position="144"/>
    </location>
</feature>
<dbReference type="Proteomes" id="UP001177592">
    <property type="component" value="Plasmid paNv_CAN5"/>
</dbReference>
<evidence type="ECO:0000313" key="3">
    <source>
        <dbReference type="EMBL" id="CBA74151.1"/>
    </source>
</evidence>
<geneLocation type="plasmid" evidence="4">
    <name>pArsFIN7</name>
</geneLocation>
<evidence type="ECO:0000313" key="4">
    <source>
        <dbReference type="EMBL" id="QBY46405.1"/>
    </source>
</evidence>
<accession>D2U0V6</accession>
<protein>
    <submittedName>
        <fullName evidence="3">Conjugative transfer protein PilL</fullName>
    </submittedName>
    <submittedName>
        <fullName evidence="6">Toxin co-regulated pilus biosynthesis Q family protein</fullName>
    </submittedName>
    <submittedName>
        <fullName evidence="4">Toxin co-regulated pilus biosynthesis protein Q</fullName>
    </submittedName>
</protein>
<reference evidence="4 7" key="2">
    <citation type="submission" date="2019-03" db="EMBL/GenBank/DDBJ databases">
        <title>Long-read sequencing reveals hyperdense prophage content in a complex bacterial symbiont genome.</title>
        <authorList>
            <person name="Frost C.L."/>
            <person name="Siozios S."/>
            <person name="Nadal-Jimenez P."/>
            <person name="Brockhurst M.A."/>
            <person name="King K.C."/>
            <person name="Darby A.C."/>
            <person name="Hurst G.D.D."/>
        </authorList>
    </citation>
    <scope>NUCLEOTIDE SEQUENCE [LARGE SCALE GENOMIC DNA]</scope>
    <source>
        <strain evidence="4 7">FIN</strain>
        <plasmid evidence="4">pArsFIN7</plasmid>
        <plasmid evidence="7">parsfin7</plasmid>
    </source>
</reference>
<dbReference type="RefSeq" id="WP_246067586.1">
    <property type="nucleotide sequence ID" value="NZ_CP038619.1"/>
</dbReference>
<reference evidence="6" key="3">
    <citation type="submission" date="2023-04" db="EMBL/GenBank/DDBJ databases">
        <title>Genome dynamics across the evolutionary transition to endosymbiosis.</title>
        <authorList>
            <person name="Siozios S."/>
            <person name="Nadal-Jimenez P."/>
            <person name="Azagi T."/>
            <person name="Sprong H."/>
            <person name="Frost C.L."/>
            <person name="Parratt S.R."/>
            <person name="Taylor G."/>
            <person name="Brettell L."/>
            <person name="Lew K.C."/>
            <person name="Croft L."/>
            <person name="King K.C."/>
            <person name="Brockhurst M.A."/>
            <person name="Hypsa V."/>
            <person name="Novakova E."/>
            <person name="Darby A.C."/>
            <person name="Hurst G.D.D."/>
        </authorList>
    </citation>
    <scope>NUCLEOTIDE SEQUENCE</scope>
    <source>
        <strain evidence="6">ANv_CAN</strain>
        <plasmid evidence="6">paNv_CAN5</plasmid>
    </source>
</reference>
<dbReference type="KEGG" id="ans:ArsFIN_51030"/>
<keyword evidence="4" id="KW-0614">Plasmid</keyword>
<proteinExistence type="predicted"/>
<dbReference type="Pfam" id="PF10671">
    <property type="entry name" value="TcpQ"/>
    <property type="match status" value="1"/>
</dbReference>
<dbReference type="EMBL" id="CP038619">
    <property type="protein sequence ID" value="QBY46492.1"/>
    <property type="molecule type" value="Genomic_DNA"/>
</dbReference>
<dbReference type="AlphaFoldDB" id="D2U0V6"/>
<dbReference type="InterPro" id="IPR018927">
    <property type="entry name" value="Pilus_synth_Q_C"/>
</dbReference>
<geneLocation type="plasmid" evidence="6 8">
    <name>paNv_CAN5</name>
</geneLocation>
<dbReference type="EMBL" id="CP123528">
    <property type="protein sequence ID" value="WGM08628.1"/>
    <property type="molecule type" value="Genomic_DNA"/>
</dbReference>
<evidence type="ECO:0000313" key="7">
    <source>
        <dbReference type="Proteomes" id="UP000295134"/>
    </source>
</evidence>
<feature type="region of interest" description="Disordered" evidence="1">
    <location>
        <begin position="1"/>
        <end position="28"/>
    </location>
</feature>
<dbReference type="Proteomes" id="UP000295134">
    <property type="component" value="Plasmid pArsFIN7"/>
</dbReference>
<evidence type="ECO:0000313" key="8">
    <source>
        <dbReference type="Proteomes" id="UP001177592"/>
    </source>
</evidence>
<dbReference type="EMBL" id="FN545223">
    <property type="protein sequence ID" value="CBA74151.1"/>
    <property type="molecule type" value="Genomic_DNA"/>
</dbReference>
<evidence type="ECO:0000259" key="2">
    <source>
        <dbReference type="Pfam" id="PF10671"/>
    </source>
</evidence>
<reference evidence="3" key="1">
    <citation type="journal article" date="2010" name="Insect Mol. Biol.">
        <title>The draft genome sequence of Arsenophonus nasoniae, son-killer bacterium of Nasonia vitripennis, reveals genes associated with virulence and symbiosis.</title>
        <authorList>
            <person name="Wilkes T."/>
            <person name="Darby A.C."/>
            <person name="Choi J."/>
            <person name="Colborne J.K."/>
            <person name="Werren J.H."/>
            <person name="Hurst G.D.D."/>
        </authorList>
    </citation>
    <scope>NUCLEOTIDE SEQUENCE</scope>
</reference>
<dbReference type="EMBL" id="CP038619">
    <property type="protein sequence ID" value="QBY46405.1"/>
    <property type="molecule type" value="Genomic_DNA"/>
</dbReference>
<evidence type="ECO:0000313" key="5">
    <source>
        <dbReference type="EMBL" id="QBY46492.1"/>
    </source>
</evidence>
<organism evidence="3">
    <name type="scientific">Arsenophonus nasoniae</name>
    <name type="common">son-killer infecting Nasonia vitripennis</name>
    <dbReference type="NCBI Taxonomy" id="638"/>
    <lineage>
        <taxon>Bacteria</taxon>
        <taxon>Pseudomonadati</taxon>
        <taxon>Pseudomonadota</taxon>
        <taxon>Gammaproteobacteria</taxon>
        <taxon>Enterobacterales</taxon>
        <taxon>Morganellaceae</taxon>
        <taxon>Arsenophonus</taxon>
    </lineage>
</organism>